<dbReference type="Proteomes" id="UP000683557">
    <property type="component" value="Chromosome"/>
</dbReference>
<feature type="signal peptide" evidence="2">
    <location>
        <begin position="1"/>
        <end position="26"/>
    </location>
</feature>
<evidence type="ECO:0008006" key="5">
    <source>
        <dbReference type="Google" id="ProtNLM"/>
    </source>
</evidence>
<keyword evidence="1" id="KW-0472">Membrane</keyword>
<feature type="chain" id="PRO_5045148199" description="Histidine kinase" evidence="2">
    <location>
        <begin position="27"/>
        <end position="455"/>
    </location>
</feature>
<feature type="transmembrane region" description="Helical" evidence="1">
    <location>
        <begin position="351"/>
        <end position="371"/>
    </location>
</feature>
<gene>
    <name evidence="3" type="ORF">KP004_13045</name>
</gene>
<dbReference type="EMBL" id="CP076723">
    <property type="protein sequence ID" value="QWV92146.1"/>
    <property type="molecule type" value="Genomic_DNA"/>
</dbReference>
<dbReference type="RefSeq" id="WP_216798968.1">
    <property type="nucleotide sequence ID" value="NZ_CP076723.1"/>
</dbReference>
<evidence type="ECO:0000313" key="3">
    <source>
        <dbReference type="EMBL" id="QWV92146.1"/>
    </source>
</evidence>
<organism evidence="3 4">
    <name type="scientific">Geomonas oryzisoli</name>
    <dbReference type="NCBI Taxonomy" id="2847992"/>
    <lineage>
        <taxon>Bacteria</taxon>
        <taxon>Pseudomonadati</taxon>
        <taxon>Thermodesulfobacteriota</taxon>
        <taxon>Desulfuromonadia</taxon>
        <taxon>Geobacterales</taxon>
        <taxon>Geobacteraceae</taxon>
        <taxon>Geomonas</taxon>
    </lineage>
</organism>
<dbReference type="PANTHER" id="PTHR35271">
    <property type="entry name" value="ABC TRANSPORTER, SUBSTRATE-BINDING LIPOPROTEIN-RELATED"/>
    <property type="match status" value="1"/>
</dbReference>
<evidence type="ECO:0000313" key="4">
    <source>
        <dbReference type="Proteomes" id="UP000683557"/>
    </source>
</evidence>
<keyword evidence="1" id="KW-1133">Transmembrane helix</keyword>
<sequence>MPRIWFLNSLLCLLVLVCLLGTVTDAACTETKPAKKILILNSYHSGYKGSDDAVQGFTETLLRSLPETEIQIEYLDSKNNSGKEYDARVLDLLKFKYQQHRFDLILSTDDYAFNIIERYREALFDSTPVVFCGTNSFDRSRLSGKSGIIGIDERPSFDATLALIFSLHPGTSNIVVIRDDSVTGQLNDMEFKKAASQLPGKATFSDWAGMQLDELTGRVMQLKPGSVIVYFASFVPDRNGDRVSSNEALRRISAVSPVPVYGGWEFNLGKGIVGGRLLNLHEHGAAAAALAVRVLKGESIDRLPPVSPSPNKDMFDYNELRRFGIPQAKLPADSIVVNRPPGYLWSHRVDILATISVLLLLALVTSFVKLINSRKNLKVHRDALMQRNVELEQALSKVKVLEGIIPVCMYCKKVRKDEESWQQMESYISQHTEAQFSHGICPSCFDDNFSSKKKK</sequence>
<reference evidence="3 4" key="1">
    <citation type="submission" date="2021-06" db="EMBL/GenBank/DDBJ databases">
        <title>Gemonas diversity in paddy soil.</title>
        <authorList>
            <person name="Liu G."/>
        </authorList>
    </citation>
    <scope>NUCLEOTIDE SEQUENCE [LARGE SCALE GENOMIC DNA]</scope>
    <source>
        <strain evidence="3 4">RG10</strain>
    </source>
</reference>
<evidence type="ECO:0000256" key="2">
    <source>
        <dbReference type="SAM" id="SignalP"/>
    </source>
</evidence>
<keyword evidence="4" id="KW-1185">Reference proteome</keyword>
<keyword evidence="2" id="KW-0732">Signal</keyword>
<dbReference type="PANTHER" id="PTHR35271:SF1">
    <property type="entry name" value="ABC TRANSPORTER, SUBSTRATE-BINDING LIPOPROTEIN"/>
    <property type="match status" value="1"/>
</dbReference>
<evidence type="ECO:0000256" key="1">
    <source>
        <dbReference type="SAM" id="Phobius"/>
    </source>
</evidence>
<dbReference type="InterPro" id="IPR007487">
    <property type="entry name" value="ABC_transpt-TYRBP-like"/>
</dbReference>
<protein>
    <recommendedName>
        <fullName evidence="5">Histidine kinase</fullName>
    </recommendedName>
</protein>
<accession>A0ABX8J515</accession>
<proteinExistence type="predicted"/>
<keyword evidence="1" id="KW-0812">Transmembrane</keyword>
<name>A0ABX8J515_9BACT</name>